<dbReference type="EMBL" id="VTDN01000008">
    <property type="protein sequence ID" value="MEB5477464.1"/>
    <property type="molecule type" value="Genomic_DNA"/>
</dbReference>
<reference evidence="2 3" key="1">
    <citation type="submission" date="2019-08" db="EMBL/GenBank/DDBJ databases">
        <title>Five species of Acinetobacter isolated from floral nectar and animal pollinators.</title>
        <authorList>
            <person name="Hendry T.A."/>
        </authorList>
    </citation>
    <scope>NUCLEOTIDE SEQUENCE [LARGE SCALE GENOMIC DNA]</scope>
    <source>
        <strain evidence="2 3">MD18.27</strain>
    </source>
</reference>
<dbReference type="InterPro" id="IPR053136">
    <property type="entry name" value="UTP_pyrophosphatase-like"/>
</dbReference>
<sequence>MTLSDLPEIKIIRHASAKQMRLRVYPNQIKLTVPKVCSQRYIQDFLNQSEEWLLETWEKTKKKPVEIPEKIVLFNRSTPLQICVREQKMPYFLDELANILFLRHIEALKDFILFYAKKHLTEYLKQISLETNMLYHVSQVRWVKSRWGSCNQQHKIMLNAILVLLPINLVRYVCVHELAHTIYFNHSSLFWKQVEKYDDHYSLHRKSLKLFHWPHWLL</sequence>
<dbReference type="PANTHER" id="PTHR30399:SF1">
    <property type="entry name" value="UTP PYROPHOSPHATASE"/>
    <property type="match status" value="1"/>
</dbReference>
<evidence type="ECO:0000313" key="2">
    <source>
        <dbReference type="EMBL" id="MEB5477464.1"/>
    </source>
</evidence>
<evidence type="ECO:0000313" key="3">
    <source>
        <dbReference type="Proteomes" id="UP001339883"/>
    </source>
</evidence>
<protein>
    <submittedName>
        <fullName evidence="2">DUF45 domain-containing protein</fullName>
    </submittedName>
</protein>
<gene>
    <name evidence="2" type="ORF">I2F25_10470</name>
</gene>
<keyword evidence="3" id="KW-1185">Reference proteome</keyword>
<dbReference type="Pfam" id="PF01863">
    <property type="entry name" value="YgjP-like"/>
    <property type="match status" value="1"/>
</dbReference>
<proteinExistence type="predicted"/>
<dbReference type="InterPro" id="IPR002725">
    <property type="entry name" value="YgjP-like_metallopeptidase"/>
</dbReference>
<dbReference type="CDD" id="cd07344">
    <property type="entry name" value="M48_yhfN_like"/>
    <property type="match status" value="1"/>
</dbReference>
<name>A0ABU6DUD4_9GAMM</name>
<dbReference type="RefSeq" id="WP_325775822.1">
    <property type="nucleotide sequence ID" value="NZ_VTDN01000008.1"/>
</dbReference>
<comment type="caution">
    <text evidence="2">The sequence shown here is derived from an EMBL/GenBank/DDBJ whole genome shotgun (WGS) entry which is preliminary data.</text>
</comment>
<organism evidence="2 3">
    <name type="scientific">Acinetobacter pollinis</name>
    <dbReference type="NCBI Taxonomy" id="2605270"/>
    <lineage>
        <taxon>Bacteria</taxon>
        <taxon>Pseudomonadati</taxon>
        <taxon>Pseudomonadota</taxon>
        <taxon>Gammaproteobacteria</taxon>
        <taxon>Moraxellales</taxon>
        <taxon>Moraxellaceae</taxon>
        <taxon>Acinetobacter</taxon>
    </lineage>
</organism>
<dbReference type="PANTHER" id="PTHR30399">
    <property type="entry name" value="UNCHARACTERIZED PROTEIN YGJP"/>
    <property type="match status" value="1"/>
</dbReference>
<dbReference type="Gene3D" id="3.30.2010.10">
    <property type="entry name" value="Metalloproteases ('zincins'), catalytic domain"/>
    <property type="match status" value="1"/>
</dbReference>
<feature type="domain" description="YgjP-like metallopeptidase" evidence="1">
    <location>
        <begin position="18"/>
        <end position="209"/>
    </location>
</feature>
<accession>A0ABU6DUD4</accession>
<evidence type="ECO:0000259" key="1">
    <source>
        <dbReference type="Pfam" id="PF01863"/>
    </source>
</evidence>
<dbReference type="Proteomes" id="UP001339883">
    <property type="component" value="Unassembled WGS sequence"/>
</dbReference>